<evidence type="ECO:0000256" key="1">
    <source>
        <dbReference type="SAM" id="Phobius"/>
    </source>
</evidence>
<evidence type="ECO:0000313" key="2">
    <source>
        <dbReference type="EMBL" id="QJA97425.1"/>
    </source>
</evidence>
<protein>
    <submittedName>
        <fullName evidence="2">Uncharacterized protein</fullName>
    </submittedName>
</protein>
<proteinExistence type="predicted"/>
<gene>
    <name evidence="2" type="ORF">MM415B06264_0001</name>
</gene>
<organism evidence="2">
    <name type="scientific">viral metagenome</name>
    <dbReference type="NCBI Taxonomy" id="1070528"/>
    <lineage>
        <taxon>unclassified sequences</taxon>
        <taxon>metagenomes</taxon>
        <taxon>organismal metagenomes</taxon>
    </lineage>
</organism>
<dbReference type="EMBL" id="MT143493">
    <property type="protein sequence ID" value="QJA97425.1"/>
    <property type="molecule type" value="Genomic_DNA"/>
</dbReference>
<sequence>MNNNITKVTHFKMLIENHPLISIVIICFIVLIGIKTAIESITYLLDKFIVTNKFLKKILNFVITLNIIPLPKNAFEILCLIATTQNYMQKQSNAPKDHYVVIQMIMNYFQKEKIEVKYYTDFLKKKKLIKDTNGYDQFSLTTKGWKICRWVIFHLLNCYTDWVGDLSVIL</sequence>
<accession>A0A6M3LXN8</accession>
<feature type="transmembrane region" description="Helical" evidence="1">
    <location>
        <begin position="20"/>
        <end position="38"/>
    </location>
</feature>
<name>A0A6M3LXN8_9ZZZZ</name>
<reference evidence="2" key="1">
    <citation type="submission" date="2020-03" db="EMBL/GenBank/DDBJ databases">
        <title>The deep terrestrial virosphere.</title>
        <authorList>
            <person name="Holmfeldt K."/>
            <person name="Nilsson E."/>
            <person name="Simone D."/>
            <person name="Lopez-Fernandez M."/>
            <person name="Wu X."/>
            <person name="de Brujin I."/>
            <person name="Lundin D."/>
            <person name="Andersson A."/>
            <person name="Bertilsson S."/>
            <person name="Dopson M."/>
        </authorList>
    </citation>
    <scope>NUCLEOTIDE SEQUENCE</scope>
    <source>
        <strain evidence="2">MM415B06264</strain>
    </source>
</reference>
<keyword evidence="1" id="KW-1133">Transmembrane helix</keyword>
<keyword evidence="1" id="KW-0472">Membrane</keyword>
<dbReference type="AlphaFoldDB" id="A0A6M3LXN8"/>
<keyword evidence="1" id="KW-0812">Transmembrane</keyword>